<dbReference type="EMBL" id="JAINDJ010000003">
    <property type="protein sequence ID" value="KAG9452647.1"/>
    <property type="molecule type" value="Genomic_DNA"/>
</dbReference>
<protein>
    <submittedName>
        <fullName evidence="2">Uncharacterized protein</fullName>
    </submittedName>
</protein>
<proteinExistence type="predicted"/>
<dbReference type="AlphaFoldDB" id="A0AAV7EUW8"/>
<evidence type="ECO:0000313" key="3">
    <source>
        <dbReference type="Proteomes" id="UP000825729"/>
    </source>
</evidence>
<comment type="caution">
    <text evidence="2">The sequence shown here is derived from an EMBL/GenBank/DDBJ whole genome shotgun (WGS) entry which is preliminary data.</text>
</comment>
<name>A0AAV7EUW8_ARIFI</name>
<feature type="region of interest" description="Disordered" evidence="1">
    <location>
        <begin position="28"/>
        <end position="52"/>
    </location>
</feature>
<sequence>MVRLGADFYGEAIGVEIAVETWEKTGMGRGRVSRWRQGRDEAGTQGENLDEG</sequence>
<organism evidence="2 3">
    <name type="scientific">Aristolochia fimbriata</name>
    <name type="common">White veined hardy Dutchman's pipe vine</name>
    <dbReference type="NCBI Taxonomy" id="158543"/>
    <lineage>
        <taxon>Eukaryota</taxon>
        <taxon>Viridiplantae</taxon>
        <taxon>Streptophyta</taxon>
        <taxon>Embryophyta</taxon>
        <taxon>Tracheophyta</taxon>
        <taxon>Spermatophyta</taxon>
        <taxon>Magnoliopsida</taxon>
        <taxon>Magnoliidae</taxon>
        <taxon>Piperales</taxon>
        <taxon>Aristolochiaceae</taxon>
        <taxon>Aristolochia</taxon>
    </lineage>
</organism>
<dbReference type="Proteomes" id="UP000825729">
    <property type="component" value="Unassembled WGS sequence"/>
</dbReference>
<keyword evidence="3" id="KW-1185">Reference proteome</keyword>
<evidence type="ECO:0000313" key="2">
    <source>
        <dbReference type="EMBL" id="KAG9452647.1"/>
    </source>
</evidence>
<reference evidence="2 3" key="1">
    <citation type="submission" date="2021-07" db="EMBL/GenBank/DDBJ databases">
        <title>The Aristolochia fimbriata genome: insights into angiosperm evolution, floral development and chemical biosynthesis.</title>
        <authorList>
            <person name="Jiao Y."/>
        </authorList>
    </citation>
    <scope>NUCLEOTIDE SEQUENCE [LARGE SCALE GENOMIC DNA]</scope>
    <source>
        <strain evidence="2">IBCAS-2021</strain>
        <tissue evidence="2">Leaf</tissue>
    </source>
</reference>
<evidence type="ECO:0000256" key="1">
    <source>
        <dbReference type="SAM" id="MobiDB-lite"/>
    </source>
</evidence>
<accession>A0AAV7EUW8</accession>
<gene>
    <name evidence="2" type="ORF">H6P81_005551</name>
</gene>